<reference evidence="12" key="1">
    <citation type="submission" date="2022-03" db="EMBL/GenBank/DDBJ databases">
        <title>Genome Encyclopedia of Bacteria and Archaea VI: Functional Genomics of Type Strains.</title>
        <authorList>
            <person name="Whitman W."/>
        </authorList>
    </citation>
    <scope>NUCLEOTIDE SEQUENCE</scope>
    <source>
        <strain evidence="12">HSC-15S17</strain>
    </source>
</reference>
<dbReference type="PANTHER" id="PTHR33446:SF2">
    <property type="entry name" value="PROTEIN TONB"/>
    <property type="match status" value="1"/>
</dbReference>
<keyword evidence="4" id="KW-1003">Cell membrane</keyword>
<evidence type="ECO:0000256" key="4">
    <source>
        <dbReference type="ARBA" id="ARBA00022475"/>
    </source>
</evidence>
<keyword evidence="13" id="KW-1185">Reference proteome</keyword>
<feature type="compositionally biased region" description="Gly residues" evidence="10">
    <location>
        <begin position="105"/>
        <end position="123"/>
    </location>
</feature>
<protein>
    <submittedName>
        <fullName evidence="12">Protein TonB</fullName>
    </submittedName>
</protein>
<dbReference type="InterPro" id="IPR006260">
    <property type="entry name" value="TonB/TolA_C"/>
</dbReference>
<evidence type="ECO:0000256" key="7">
    <source>
        <dbReference type="ARBA" id="ARBA00022927"/>
    </source>
</evidence>
<evidence type="ECO:0000313" key="12">
    <source>
        <dbReference type="EMBL" id="MCP2010921.1"/>
    </source>
</evidence>
<comment type="subcellular location">
    <subcellularLocation>
        <location evidence="1">Cell inner membrane</location>
        <topology evidence="1">Single-pass membrane protein</topology>
        <orientation evidence="1">Periplasmic side</orientation>
    </subcellularLocation>
</comment>
<keyword evidence="8" id="KW-1133">Transmembrane helix</keyword>
<dbReference type="PANTHER" id="PTHR33446">
    <property type="entry name" value="PROTEIN TONB-RELATED"/>
    <property type="match status" value="1"/>
</dbReference>
<dbReference type="RefSeq" id="WP_262311770.1">
    <property type="nucleotide sequence ID" value="NZ_JALJZU010000009.1"/>
</dbReference>
<evidence type="ECO:0000256" key="9">
    <source>
        <dbReference type="ARBA" id="ARBA00023136"/>
    </source>
</evidence>
<dbReference type="SUPFAM" id="SSF74653">
    <property type="entry name" value="TolA/TonB C-terminal domain"/>
    <property type="match status" value="1"/>
</dbReference>
<dbReference type="Gene3D" id="3.30.1150.10">
    <property type="match status" value="1"/>
</dbReference>
<comment type="caution">
    <text evidence="12">The sequence shown here is derived from an EMBL/GenBank/DDBJ whole genome shotgun (WGS) entry which is preliminary data.</text>
</comment>
<evidence type="ECO:0000256" key="1">
    <source>
        <dbReference type="ARBA" id="ARBA00004383"/>
    </source>
</evidence>
<evidence type="ECO:0000256" key="5">
    <source>
        <dbReference type="ARBA" id="ARBA00022519"/>
    </source>
</evidence>
<evidence type="ECO:0000259" key="11">
    <source>
        <dbReference type="PROSITE" id="PS52015"/>
    </source>
</evidence>
<keyword evidence="5" id="KW-0997">Cell inner membrane</keyword>
<dbReference type="Pfam" id="PF03544">
    <property type="entry name" value="TonB_C"/>
    <property type="match status" value="1"/>
</dbReference>
<keyword evidence="3" id="KW-0813">Transport</keyword>
<dbReference type="InterPro" id="IPR051045">
    <property type="entry name" value="TonB-dependent_transducer"/>
</dbReference>
<evidence type="ECO:0000256" key="8">
    <source>
        <dbReference type="ARBA" id="ARBA00022989"/>
    </source>
</evidence>
<name>A0ABT1GPK7_9BURK</name>
<evidence type="ECO:0000256" key="10">
    <source>
        <dbReference type="SAM" id="MobiDB-lite"/>
    </source>
</evidence>
<feature type="region of interest" description="Disordered" evidence="10">
    <location>
        <begin position="95"/>
        <end position="124"/>
    </location>
</feature>
<keyword evidence="9" id="KW-0472">Membrane</keyword>
<feature type="domain" description="TonB C-terminal" evidence="11">
    <location>
        <begin position="128"/>
        <end position="220"/>
    </location>
</feature>
<evidence type="ECO:0000256" key="3">
    <source>
        <dbReference type="ARBA" id="ARBA00022448"/>
    </source>
</evidence>
<organism evidence="12 13">
    <name type="scientific">Duganella violaceipulchra</name>
    <dbReference type="NCBI Taxonomy" id="2849652"/>
    <lineage>
        <taxon>Bacteria</taxon>
        <taxon>Pseudomonadati</taxon>
        <taxon>Pseudomonadota</taxon>
        <taxon>Betaproteobacteria</taxon>
        <taxon>Burkholderiales</taxon>
        <taxon>Oxalobacteraceae</taxon>
        <taxon>Telluria group</taxon>
        <taxon>Duganella</taxon>
    </lineage>
</organism>
<dbReference type="PROSITE" id="PS52015">
    <property type="entry name" value="TONB_CTD"/>
    <property type="match status" value="1"/>
</dbReference>
<evidence type="ECO:0000256" key="6">
    <source>
        <dbReference type="ARBA" id="ARBA00022692"/>
    </source>
</evidence>
<sequence>MREAAVKRGVRRLAPLAWVLLVHMLLWWLVKGAGVWRAVPAAHSEVAVRLLAASAPAGGADAAPPAVPLMEAPRVAVPAPLPVLVVVETPAPVAAPTPAPASVAQGGGAGSQGGAAGGAGGEGGRIKTISSEVEYLRKPSPEYPAKARREHEEGDTLMLVLVSEAGAPLRASVEKSSGSARLDEAARVAVMGALFKPYMENGKALSVYALVPVKFRLSRG</sequence>
<gene>
    <name evidence="12" type="ORF">L1274_004663</name>
</gene>
<dbReference type="Proteomes" id="UP001162889">
    <property type="component" value="Unassembled WGS sequence"/>
</dbReference>
<dbReference type="EMBL" id="JALJZU010000009">
    <property type="protein sequence ID" value="MCP2010921.1"/>
    <property type="molecule type" value="Genomic_DNA"/>
</dbReference>
<proteinExistence type="inferred from homology"/>
<comment type="similarity">
    <text evidence="2">Belongs to the TonB family.</text>
</comment>
<accession>A0ABT1GPK7</accession>
<keyword evidence="7" id="KW-0653">Protein transport</keyword>
<dbReference type="NCBIfam" id="TIGR01352">
    <property type="entry name" value="tonB_Cterm"/>
    <property type="match status" value="1"/>
</dbReference>
<evidence type="ECO:0000313" key="13">
    <source>
        <dbReference type="Proteomes" id="UP001162889"/>
    </source>
</evidence>
<keyword evidence="6" id="KW-0812">Transmembrane</keyword>
<evidence type="ECO:0000256" key="2">
    <source>
        <dbReference type="ARBA" id="ARBA00006555"/>
    </source>
</evidence>
<dbReference type="InterPro" id="IPR037682">
    <property type="entry name" value="TonB_C"/>
</dbReference>